<keyword evidence="3" id="KW-1185">Reference proteome</keyword>
<dbReference type="EC" id="3.4.16.4" evidence="2"/>
<gene>
    <name evidence="2" type="ORF">J2Z79_002417</name>
</gene>
<dbReference type="GO" id="GO:0009002">
    <property type="term" value="F:serine-type D-Ala-D-Ala carboxypeptidase activity"/>
    <property type="evidence" value="ECO:0007669"/>
    <property type="project" value="UniProtKB-EC"/>
</dbReference>
<dbReference type="InterPro" id="IPR012338">
    <property type="entry name" value="Beta-lactam/transpept-like"/>
</dbReference>
<organism evidence="2 3">
    <name type="scientific">Symbiobacterium terraclitae</name>
    <dbReference type="NCBI Taxonomy" id="557451"/>
    <lineage>
        <taxon>Bacteria</taxon>
        <taxon>Bacillati</taxon>
        <taxon>Bacillota</taxon>
        <taxon>Clostridia</taxon>
        <taxon>Eubacteriales</taxon>
        <taxon>Symbiobacteriaceae</taxon>
        <taxon>Symbiobacterium</taxon>
    </lineage>
</organism>
<dbReference type="SUPFAM" id="SSF56601">
    <property type="entry name" value="beta-lactamase/transpeptidase-like"/>
    <property type="match status" value="1"/>
</dbReference>
<dbReference type="Proteomes" id="UP001519289">
    <property type="component" value="Unassembled WGS sequence"/>
</dbReference>
<name>A0ABS4JTY5_9FIRM</name>
<accession>A0ABS4JTY5</accession>
<evidence type="ECO:0000313" key="2">
    <source>
        <dbReference type="EMBL" id="MBP2019001.1"/>
    </source>
</evidence>
<dbReference type="PANTHER" id="PTHR46825:SF7">
    <property type="entry name" value="D-ALANYL-D-ALANINE CARBOXYPEPTIDASE"/>
    <property type="match status" value="1"/>
</dbReference>
<dbReference type="PROSITE" id="PS00146">
    <property type="entry name" value="BETA_LACTAMASE_A"/>
    <property type="match status" value="1"/>
</dbReference>
<keyword evidence="2" id="KW-0378">Hydrolase</keyword>
<keyword evidence="2" id="KW-0645">Protease</keyword>
<comment type="caution">
    <text evidence="2">The sequence shown here is derived from an EMBL/GenBank/DDBJ whole genome shotgun (WGS) entry which is preliminary data.</text>
</comment>
<dbReference type="Gene3D" id="3.40.710.10">
    <property type="entry name" value="DD-peptidase/beta-lactamase superfamily"/>
    <property type="match status" value="1"/>
</dbReference>
<dbReference type="RefSeq" id="WP_209467120.1">
    <property type="nucleotide sequence ID" value="NZ_JAGGLG010000020.1"/>
</dbReference>
<dbReference type="Pfam" id="PF00144">
    <property type="entry name" value="Beta-lactamase"/>
    <property type="match status" value="1"/>
</dbReference>
<keyword evidence="2" id="KW-0121">Carboxypeptidase</keyword>
<proteinExistence type="predicted"/>
<evidence type="ECO:0000313" key="3">
    <source>
        <dbReference type="Proteomes" id="UP001519289"/>
    </source>
</evidence>
<dbReference type="PANTHER" id="PTHR46825">
    <property type="entry name" value="D-ALANYL-D-ALANINE-CARBOXYPEPTIDASE/ENDOPEPTIDASE AMPH"/>
    <property type="match status" value="1"/>
</dbReference>
<reference evidence="2 3" key="1">
    <citation type="submission" date="2021-03" db="EMBL/GenBank/DDBJ databases">
        <title>Genomic Encyclopedia of Type Strains, Phase IV (KMG-IV): sequencing the most valuable type-strain genomes for metagenomic binning, comparative biology and taxonomic classification.</title>
        <authorList>
            <person name="Goeker M."/>
        </authorList>
    </citation>
    <scope>NUCLEOTIDE SEQUENCE [LARGE SCALE GENOMIC DNA]</scope>
    <source>
        <strain evidence="2 3">DSM 27138</strain>
    </source>
</reference>
<dbReference type="InterPro" id="IPR023650">
    <property type="entry name" value="Beta-lactam_class-A_AS"/>
</dbReference>
<dbReference type="InterPro" id="IPR050491">
    <property type="entry name" value="AmpC-like"/>
</dbReference>
<protein>
    <submittedName>
        <fullName evidence="2">D-alanyl-D-alanine carboxypeptidase</fullName>
        <ecNumber evidence="2">3.4.16.4</ecNumber>
    </submittedName>
</protein>
<dbReference type="InterPro" id="IPR001466">
    <property type="entry name" value="Beta-lactam-related"/>
</dbReference>
<sequence>MRKVPLWSRLVLLLIVGGAALFGYLRWYSRSVVAAAVPPGSRPVVTTLDPAASDRLLQVVTEARERLDLPGLQVAVVRGGEVVWAGGAGWADPPARRVVSVEDRYHIGSVSKLYTAAVILKLAEEGRLSLDDTVSRFIPGIPNGEQITVRQLLNHTGGLGNYTEDMAFNLKTVLLRRRWSVDEVLDVIRQQAPRSAPGTEHYYSNSNYVLLGRIAEAAGARPFSDLLHDEVLRPLGLTNTYLAAGEDRSPGTVRGYDVTVLGTGRLGIKMDMERFRAPFETSAFAAGAVTASAAEVARFTYGLFGGRLLADSTLQSMLTFVDAPDEDMPEQTGYGLGVRRLVIGGEEMVGHTGTLPGYSNVALYSPAHDHAIAVLSNLSMSDVTQVLAEVHAVLKEAAAAR</sequence>
<dbReference type="EMBL" id="JAGGLG010000020">
    <property type="protein sequence ID" value="MBP2019001.1"/>
    <property type="molecule type" value="Genomic_DNA"/>
</dbReference>
<feature type="domain" description="Beta-lactamase-related" evidence="1">
    <location>
        <begin position="59"/>
        <end position="380"/>
    </location>
</feature>
<evidence type="ECO:0000259" key="1">
    <source>
        <dbReference type="Pfam" id="PF00144"/>
    </source>
</evidence>